<proteinExistence type="predicted"/>
<feature type="coiled-coil region" evidence="1">
    <location>
        <begin position="120"/>
        <end position="150"/>
    </location>
</feature>
<sequence length="152" mass="17086">MCFGIFFKGFSSNGWRQGDSREVAEAVGTARGFESYLEKATHLSHKIKEVMNLRASLRDMHKNHRIDAGPVNVVISSEEKISITESSSGAKKPSLSKLTLSLQVRLAEATMVSLGLSENVSRAEASQRVLEEIKEELERTRELYLKMREENE</sequence>
<keyword evidence="1" id="KW-0175">Coiled coil</keyword>
<dbReference type="EMBL" id="JARKNE010000004">
    <property type="protein sequence ID" value="KAK5836368.1"/>
    <property type="molecule type" value="Genomic_DNA"/>
</dbReference>
<gene>
    <name evidence="2" type="ORF">PVK06_012154</name>
</gene>
<organism evidence="2 3">
    <name type="scientific">Gossypium arboreum</name>
    <name type="common">Tree cotton</name>
    <name type="synonym">Gossypium nanking</name>
    <dbReference type="NCBI Taxonomy" id="29729"/>
    <lineage>
        <taxon>Eukaryota</taxon>
        <taxon>Viridiplantae</taxon>
        <taxon>Streptophyta</taxon>
        <taxon>Embryophyta</taxon>
        <taxon>Tracheophyta</taxon>
        <taxon>Spermatophyta</taxon>
        <taxon>Magnoliopsida</taxon>
        <taxon>eudicotyledons</taxon>
        <taxon>Gunneridae</taxon>
        <taxon>Pentapetalae</taxon>
        <taxon>rosids</taxon>
        <taxon>malvids</taxon>
        <taxon>Malvales</taxon>
        <taxon>Malvaceae</taxon>
        <taxon>Malvoideae</taxon>
        <taxon>Gossypium</taxon>
    </lineage>
</organism>
<name>A0ABR0QAT3_GOSAR</name>
<comment type="caution">
    <text evidence="2">The sequence shown here is derived from an EMBL/GenBank/DDBJ whole genome shotgun (WGS) entry which is preliminary data.</text>
</comment>
<dbReference type="Proteomes" id="UP001358586">
    <property type="component" value="Chromosome 4"/>
</dbReference>
<evidence type="ECO:0000313" key="2">
    <source>
        <dbReference type="EMBL" id="KAK5836368.1"/>
    </source>
</evidence>
<evidence type="ECO:0000256" key="1">
    <source>
        <dbReference type="SAM" id="Coils"/>
    </source>
</evidence>
<keyword evidence="3" id="KW-1185">Reference proteome</keyword>
<accession>A0ABR0QAT3</accession>
<evidence type="ECO:0000313" key="3">
    <source>
        <dbReference type="Proteomes" id="UP001358586"/>
    </source>
</evidence>
<reference evidence="2 3" key="1">
    <citation type="submission" date="2023-03" db="EMBL/GenBank/DDBJ databases">
        <title>WGS of Gossypium arboreum.</title>
        <authorList>
            <person name="Yu D."/>
        </authorList>
    </citation>
    <scope>NUCLEOTIDE SEQUENCE [LARGE SCALE GENOMIC DNA]</scope>
    <source>
        <tissue evidence="2">Leaf</tissue>
    </source>
</reference>
<protein>
    <submittedName>
        <fullName evidence="2">Uncharacterized protein</fullName>
    </submittedName>
</protein>